<gene>
    <name evidence="3" type="ORF">B0H64DRAFT_61170</name>
</gene>
<keyword evidence="1" id="KW-0812">Transmembrane</keyword>
<proteinExistence type="predicted"/>
<evidence type="ECO:0000313" key="4">
    <source>
        <dbReference type="Proteomes" id="UP001278766"/>
    </source>
</evidence>
<dbReference type="GeneID" id="87845456"/>
<comment type="caution">
    <text evidence="3">The sequence shown here is derived from an EMBL/GenBank/DDBJ whole genome shotgun (WGS) entry which is preliminary data.</text>
</comment>
<feature type="transmembrane region" description="Helical" evidence="1">
    <location>
        <begin position="130"/>
        <end position="150"/>
    </location>
</feature>
<keyword evidence="1" id="KW-0472">Membrane</keyword>
<dbReference type="AlphaFoldDB" id="A0AAE0LMF1"/>
<keyword evidence="4" id="KW-1185">Reference proteome</keyword>
<dbReference type="EMBL" id="JAUEPN010000014">
    <property type="protein sequence ID" value="KAK3290240.1"/>
    <property type="molecule type" value="Genomic_DNA"/>
</dbReference>
<keyword evidence="1" id="KW-1133">Transmembrane helix</keyword>
<evidence type="ECO:0008006" key="5">
    <source>
        <dbReference type="Google" id="ProtNLM"/>
    </source>
</evidence>
<name>A0AAE0LMF1_9PEZI</name>
<evidence type="ECO:0000256" key="2">
    <source>
        <dbReference type="SAM" id="SignalP"/>
    </source>
</evidence>
<feature type="chain" id="PRO_5042055492" description="MFS transporter" evidence="2">
    <location>
        <begin position="18"/>
        <end position="165"/>
    </location>
</feature>
<reference evidence="3" key="1">
    <citation type="journal article" date="2023" name="Mol. Phylogenet. Evol.">
        <title>Genome-scale phylogeny and comparative genomics of the fungal order Sordariales.</title>
        <authorList>
            <person name="Hensen N."/>
            <person name="Bonometti L."/>
            <person name="Westerberg I."/>
            <person name="Brannstrom I.O."/>
            <person name="Guillou S."/>
            <person name="Cros-Aarteil S."/>
            <person name="Calhoun S."/>
            <person name="Haridas S."/>
            <person name="Kuo A."/>
            <person name="Mondo S."/>
            <person name="Pangilinan J."/>
            <person name="Riley R."/>
            <person name="LaButti K."/>
            <person name="Andreopoulos B."/>
            <person name="Lipzen A."/>
            <person name="Chen C."/>
            <person name="Yan M."/>
            <person name="Daum C."/>
            <person name="Ng V."/>
            <person name="Clum A."/>
            <person name="Steindorff A."/>
            <person name="Ohm R.A."/>
            <person name="Martin F."/>
            <person name="Silar P."/>
            <person name="Natvig D.O."/>
            <person name="Lalanne C."/>
            <person name="Gautier V."/>
            <person name="Ament-Velasquez S.L."/>
            <person name="Kruys A."/>
            <person name="Hutchinson M.I."/>
            <person name="Powell A.J."/>
            <person name="Barry K."/>
            <person name="Miller A.N."/>
            <person name="Grigoriev I.V."/>
            <person name="Debuchy R."/>
            <person name="Gladieux P."/>
            <person name="Hiltunen Thoren M."/>
            <person name="Johannesson H."/>
        </authorList>
    </citation>
    <scope>NUCLEOTIDE SEQUENCE</scope>
    <source>
        <strain evidence="3">CBS 168.71</strain>
    </source>
</reference>
<evidence type="ECO:0000313" key="3">
    <source>
        <dbReference type="EMBL" id="KAK3290240.1"/>
    </source>
</evidence>
<reference evidence="3" key="2">
    <citation type="submission" date="2023-06" db="EMBL/GenBank/DDBJ databases">
        <authorList>
            <consortium name="Lawrence Berkeley National Laboratory"/>
            <person name="Haridas S."/>
            <person name="Hensen N."/>
            <person name="Bonometti L."/>
            <person name="Westerberg I."/>
            <person name="Brannstrom I.O."/>
            <person name="Guillou S."/>
            <person name="Cros-Aarteil S."/>
            <person name="Calhoun S."/>
            <person name="Kuo A."/>
            <person name="Mondo S."/>
            <person name="Pangilinan J."/>
            <person name="Riley R."/>
            <person name="Labutti K."/>
            <person name="Andreopoulos B."/>
            <person name="Lipzen A."/>
            <person name="Chen C."/>
            <person name="Yanf M."/>
            <person name="Daum C."/>
            <person name="Ng V."/>
            <person name="Clum A."/>
            <person name="Steindorff A."/>
            <person name="Ohm R."/>
            <person name="Martin F."/>
            <person name="Silar P."/>
            <person name="Natvig D."/>
            <person name="Lalanne C."/>
            <person name="Gautier V."/>
            <person name="Ament-Velasquez S.L."/>
            <person name="Kruys A."/>
            <person name="Hutchinson M.I."/>
            <person name="Powell A.J."/>
            <person name="Barry K."/>
            <person name="Miller A.N."/>
            <person name="Grigoriev I.V."/>
            <person name="Debuchy R."/>
            <person name="Gladieux P."/>
            <person name="Thoren M.H."/>
            <person name="Johannesson H."/>
        </authorList>
    </citation>
    <scope>NUCLEOTIDE SEQUENCE</scope>
    <source>
        <strain evidence="3">CBS 168.71</strain>
    </source>
</reference>
<dbReference type="RefSeq" id="XP_062653754.1">
    <property type="nucleotide sequence ID" value="XM_062808508.1"/>
</dbReference>
<protein>
    <recommendedName>
        <fullName evidence="5">MFS transporter</fullName>
    </recommendedName>
</protein>
<accession>A0AAE0LMF1</accession>
<evidence type="ECO:0000256" key="1">
    <source>
        <dbReference type="SAM" id="Phobius"/>
    </source>
</evidence>
<feature type="signal peptide" evidence="2">
    <location>
        <begin position="1"/>
        <end position="17"/>
    </location>
</feature>
<dbReference type="Proteomes" id="UP001278766">
    <property type="component" value="Unassembled WGS sequence"/>
</dbReference>
<sequence length="165" mass="17836">MLHCWLALGSAPACGRAAFCTPLCRARRNAVGKYHGVRPSAPTDQTTGWPQTLALYYLVETFGADLGMALMSTITRSVAKAGIRARLQNSPATEKIIMDAMRDLNTVGLLDQETRAAVLAAFEHAMHSSFVLPCVMAAMVIVLAAAMNIWPRKPDPEEVASEDHP</sequence>
<keyword evidence="2" id="KW-0732">Signal</keyword>
<organism evidence="3 4">
    <name type="scientific">Chaetomium fimeti</name>
    <dbReference type="NCBI Taxonomy" id="1854472"/>
    <lineage>
        <taxon>Eukaryota</taxon>
        <taxon>Fungi</taxon>
        <taxon>Dikarya</taxon>
        <taxon>Ascomycota</taxon>
        <taxon>Pezizomycotina</taxon>
        <taxon>Sordariomycetes</taxon>
        <taxon>Sordariomycetidae</taxon>
        <taxon>Sordariales</taxon>
        <taxon>Chaetomiaceae</taxon>
        <taxon>Chaetomium</taxon>
    </lineage>
</organism>